<dbReference type="GO" id="GO:0005829">
    <property type="term" value="C:cytosol"/>
    <property type="evidence" value="ECO:0007669"/>
    <property type="project" value="TreeGrafter"/>
</dbReference>
<dbReference type="GO" id="GO:0004146">
    <property type="term" value="F:dihydrofolate reductase activity"/>
    <property type="evidence" value="ECO:0007669"/>
    <property type="project" value="UniProtKB-EC"/>
</dbReference>
<comment type="caution">
    <text evidence="10">The sequence shown here is derived from an EMBL/GenBank/DDBJ whole genome shotgun (WGS) entry which is preliminary data.</text>
</comment>
<evidence type="ECO:0000256" key="8">
    <source>
        <dbReference type="RuleBase" id="RU004474"/>
    </source>
</evidence>
<dbReference type="Gene3D" id="3.40.430.10">
    <property type="entry name" value="Dihydrofolate Reductase, subunit A"/>
    <property type="match status" value="1"/>
</dbReference>
<dbReference type="SUPFAM" id="SSF53597">
    <property type="entry name" value="Dihydrofolate reductase-like"/>
    <property type="match status" value="1"/>
</dbReference>
<dbReference type="GO" id="GO:0046655">
    <property type="term" value="P:folic acid metabolic process"/>
    <property type="evidence" value="ECO:0007669"/>
    <property type="project" value="TreeGrafter"/>
</dbReference>
<organism evidence="10 11">
    <name type="scientific">Mangrovihabitans endophyticus</name>
    <dbReference type="NCBI Taxonomy" id="1751298"/>
    <lineage>
        <taxon>Bacteria</taxon>
        <taxon>Bacillati</taxon>
        <taxon>Actinomycetota</taxon>
        <taxon>Actinomycetes</taxon>
        <taxon>Micromonosporales</taxon>
        <taxon>Micromonosporaceae</taxon>
        <taxon>Mangrovihabitans</taxon>
    </lineage>
</organism>
<keyword evidence="11" id="KW-1185">Reference proteome</keyword>
<dbReference type="GO" id="GO:0050661">
    <property type="term" value="F:NADP binding"/>
    <property type="evidence" value="ECO:0007669"/>
    <property type="project" value="InterPro"/>
</dbReference>
<evidence type="ECO:0000256" key="7">
    <source>
        <dbReference type="PIRNR" id="PIRNR000194"/>
    </source>
</evidence>
<feature type="domain" description="DHFR" evidence="9">
    <location>
        <begin position="2"/>
        <end position="160"/>
    </location>
</feature>
<evidence type="ECO:0000256" key="5">
    <source>
        <dbReference type="ARBA" id="ARBA00022857"/>
    </source>
</evidence>
<evidence type="ECO:0000313" key="10">
    <source>
        <dbReference type="EMBL" id="GGK90489.1"/>
    </source>
</evidence>
<dbReference type="EMBL" id="BMMX01000008">
    <property type="protein sequence ID" value="GGK90489.1"/>
    <property type="molecule type" value="Genomic_DNA"/>
</dbReference>
<dbReference type="PROSITE" id="PS51330">
    <property type="entry name" value="DHFR_2"/>
    <property type="match status" value="1"/>
</dbReference>
<dbReference type="GO" id="GO:0046654">
    <property type="term" value="P:tetrahydrofolate biosynthetic process"/>
    <property type="evidence" value="ECO:0007669"/>
    <property type="project" value="UniProtKB-UniPathway"/>
</dbReference>
<comment type="pathway">
    <text evidence="1 7">Cofactor biosynthesis; tetrahydrofolate biosynthesis; 5,6,7,8-tetrahydrofolate from 7,8-dihydrofolate: step 1/1.</text>
</comment>
<evidence type="ECO:0000256" key="3">
    <source>
        <dbReference type="ARBA" id="ARBA00012856"/>
    </source>
</evidence>
<dbReference type="PANTHER" id="PTHR48069:SF3">
    <property type="entry name" value="DIHYDROFOLATE REDUCTASE"/>
    <property type="match status" value="1"/>
</dbReference>
<dbReference type="CDD" id="cd00209">
    <property type="entry name" value="DHFR"/>
    <property type="match status" value="1"/>
</dbReference>
<dbReference type="InterPro" id="IPR024072">
    <property type="entry name" value="DHFR-like_dom_sf"/>
</dbReference>
<dbReference type="GO" id="GO:0006730">
    <property type="term" value="P:one-carbon metabolic process"/>
    <property type="evidence" value="ECO:0007669"/>
    <property type="project" value="UniProtKB-KW"/>
</dbReference>
<reference evidence="10" key="2">
    <citation type="submission" date="2020-09" db="EMBL/GenBank/DDBJ databases">
        <authorList>
            <person name="Sun Q."/>
            <person name="Zhou Y."/>
        </authorList>
    </citation>
    <scope>NUCLEOTIDE SEQUENCE</scope>
    <source>
        <strain evidence="10">CGMCC 4.7299</strain>
    </source>
</reference>
<proteinExistence type="inferred from homology"/>
<comment type="similarity">
    <text evidence="2 7 8">Belongs to the dihydrofolate reductase family.</text>
</comment>
<name>A0A8J3FNA2_9ACTN</name>
<dbReference type="PIRSF" id="PIRSF000194">
    <property type="entry name" value="DHFR"/>
    <property type="match status" value="1"/>
</dbReference>
<reference evidence="10" key="1">
    <citation type="journal article" date="2014" name="Int. J. Syst. Evol. Microbiol.">
        <title>Complete genome sequence of Corynebacterium casei LMG S-19264T (=DSM 44701T), isolated from a smear-ripened cheese.</title>
        <authorList>
            <consortium name="US DOE Joint Genome Institute (JGI-PGF)"/>
            <person name="Walter F."/>
            <person name="Albersmeier A."/>
            <person name="Kalinowski J."/>
            <person name="Ruckert C."/>
        </authorList>
    </citation>
    <scope>NUCLEOTIDE SEQUENCE</scope>
    <source>
        <strain evidence="10">CGMCC 4.7299</strain>
    </source>
</reference>
<dbReference type="PROSITE" id="PS00075">
    <property type="entry name" value="DHFR_1"/>
    <property type="match status" value="1"/>
</dbReference>
<keyword evidence="6 7" id="KW-0560">Oxidoreductase</keyword>
<comment type="catalytic activity">
    <reaction evidence="7">
        <text>(6S)-5,6,7,8-tetrahydrofolate + NADP(+) = 7,8-dihydrofolate + NADPH + H(+)</text>
        <dbReference type="Rhea" id="RHEA:15009"/>
        <dbReference type="ChEBI" id="CHEBI:15378"/>
        <dbReference type="ChEBI" id="CHEBI:57451"/>
        <dbReference type="ChEBI" id="CHEBI:57453"/>
        <dbReference type="ChEBI" id="CHEBI:57783"/>
        <dbReference type="ChEBI" id="CHEBI:58349"/>
        <dbReference type="EC" id="1.5.1.3"/>
    </reaction>
</comment>
<keyword evidence="4 7" id="KW-0554">One-carbon metabolism</keyword>
<dbReference type="Proteomes" id="UP000656042">
    <property type="component" value="Unassembled WGS sequence"/>
</dbReference>
<dbReference type="PRINTS" id="PR00070">
    <property type="entry name" value="DHFR"/>
</dbReference>
<protein>
    <recommendedName>
        <fullName evidence="3 7">Dihydrofolate reductase</fullName>
        <ecNumber evidence="3 7">1.5.1.3</ecNumber>
    </recommendedName>
</protein>
<evidence type="ECO:0000256" key="2">
    <source>
        <dbReference type="ARBA" id="ARBA00009539"/>
    </source>
</evidence>
<evidence type="ECO:0000256" key="1">
    <source>
        <dbReference type="ARBA" id="ARBA00004903"/>
    </source>
</evidence>
<dbReference type="RefSeq" id="WP_229715784.1">
    <property type="nucleotide sequence ID" value="NZ_BMMX01000008.1"/>
</dbReference>
<dbReference type="InterPro" id="IPR017925">
    <property type="entry name" value="DHFR_CS"/>
</dbReference>
<evidence type="ECO:0000313" key="11">
    <source>
        <dbReference type="Proteomes" id="UP000656042"/>
    </source>
</evidence>
<sequence>MTVRMIWAEARGGVIGAAGGIPWRIPGEQAMFKQRTMGSTVVMGRPTWESLPDRVRPLPGRRNVVLTRRPGWAATGAEAASSVPQVLAAHDDLWVIGGEVVYAAFLPYATHVVRTEIDLAVDGDAYAPALGEEWSAAPDAWQTSDTGVRFRVVEHIRVPR</sequence>
<comment type="function">
    <text evidence="7">Key enzyme in folate metabolism. Catalyzes an essential reaction for de novo glycine and purine synthesis, and for DNA precursor synthesis.</text>
</comment>
<evidence type="ECO:0000256" key="6">
    <source>
        <dbReference type="ARBA" id="ARBA00023002"/>
    </source>
</evidence>
<dbReference type="PANTHER" id="PTHR48069">
    <property type="entry name" value="DIHYDROFOLATE REDUCTASE"/>
    <property type="match status" value="1"/>
</dbReference>
<dbReference type="AlphaFoldDB" id="A0A8J3FNA2"/>
<dbReference type="GO" id="GO:0046452">
    <property type="term" value="P:dihydrofolate metabolic process"/>
    <property type="evidence" value="ECO:0007669"/>
    <property type="project" value="TreeGrafter"/>
</dbReference>
<keyword evidence="5 7" id="KW-0521">NADP</keyword>
<gene>
    <name evidence="10" type="ORF">GCM10012284_25440</name>
</gene>
<dbReference type="UniPathway" id="UPA00077">
    <property type="reaction ID" value="UER00158"/>
</dbReference>
<evidence type="ECO:0000259" key="9">
    <source>
        <dbReference type="PROSITE" id="PS51330"/>
    </source>
</evidence>
<dbReference type="Pfam" id="PF00186">
    <property type="entry name" value="DHFR_1"/>
    <property type="match status" value="1"/>
</dbReference>
<evidence type="ECO:0000256" key="4">
    <source>
        <dbReference type="ARBA" id="ARBA00022563"/>
    </source>
</evidence>
<accession>A0A8J3FNA2</accession>
<dbReference type="InterPro" id="IPR012259">
    <property type="entry name" value="DHFR"/>
</dbReference>
<dbReference type="EC" id="1.5.1.3" evidence="3 7"/>
<dbReference type="InterPro" id="IPR001796">
    <property type="entry name" value="DHFR_dom"/>
</dbReference>